<proteinExistence type="predicted"/>
<dbReference type="InterPro" id="IPR036895">
    <property type="entry name" value="Uracil-DNA_glycosylase-like_sf"/>
</dbReference>
<keyword evidence="6" id="KW-0411">Iron-sulfur</keyword>
<dbReference type="GO" id="GO:0097506">
    <property type="term" value="F:deaminated base DNA N-glycosylase activity"/>
    <property type="evidence" value="ECO:0007669"/>
    <property type="project" value="UniProtKB-ARBA"/>
</dbReference>
<dbReference type="AlphaFoldDB" id="A0A177L4K8"/>
<evidence type="ECO:0000256" key="5">
    <source>
        <dbReference type="ARBA" id="ARBA00023004"/>
    </source>
</evidence>
<keyword evidence="10" id="KW-1185">Reference proteome</keyword>
<dbReference type="GO" id="GO:0051539">
    <property type="term" value="F:4 iron, 4 sulfur cluster binding"/>
    <property type="evidence" value="ECO:0007669"/>
    <property type="project" value="UniProtKB-KW"/>
</dbReference>
<dbReference type="GO" id="GO:0046872">
    <property type="term" value="F:metal ion binding"/>
    <property type="evidence" value="ECO:0007669"/>
    <property type="project" value="UniProtKB-KW"/>
</dbReference>
<name>A0A177L4K8_9BACI</name>
<protein>
    <submittedName>
        <fullName evidence="9">Uracil-DNA glycosylase</fullName>
    </submittedName>
</protein>
<sequence>MNDMRIPEELAEQGKKRIALYPVEGFVYGSGPEYAKVMLVGEAPGETEIGNGIPFSGRAGNELMKFLEIAGVTREEVYITSAVRSRPYKWGEKNGPDGTKIKRKYNRAPTSGEILAHAPLLDYEIEHVKAPVIVALGNIGLKRLIGKEKKVSELHGKLLIQPVLRLNGDKYEWTGKEYRIFPTFHPAAIFYNRRLLELIHSDMKNLRELLGNLPVNEQSD</sequence>
<dbReference type="Gene3D" id="3.40.470.10">
    <property type="entry name" value="Uracil-DNA glycosylase-like domain"/>
    <property type="match status" value="1"/>
</dbReference>
<dbReference type="Pfam" id="PF03167">
    <property type="entry name" value="UDG"/>
    <property type="match status" value="1"/>
</dbReference>
<evidence type="ECO:0000256" key="3">
    <source>
        <dbReference type="ARBA" id="ARBA00022763"/>
    </source>
</evidence>
<dbReference type="EMBL" id="LQWY01000036">
    <property type="protein sequence ID" value="OAH60640.1"/>
    <property type="molecule type" value="Genomic_DNA"/>
</dbReference>
<dbReference type="InterPro" id="IPR051536">
    <property type="entry name" value="UDG_Type-4/5"/>
</dbReference>
<dbReference type="SMART" id="SM00986">
    <property type="entry name" value="UDG"/>
    <property type="match status" value="1"/>
</dbReference>
<dbReference type="STRING" id="29332.AWH48_17400"/>
<organism evidence="9 10">
    <name type="scientific">Domibacillus aminovorans</name>
    <dbReference type="NCBI Taxonomy" id="29332"/>
    <lineage>
        <taxon>Bacteria</taxon>
        <taxon>Bacillati</taxon>
        <taxon>Bacillota</taxon>
        <taxon>Bacilli</taxon>
        <taxon>Bacillales</taxon>
        <taxon>Bacillaceae</taxon>
        <taxon>Domibacillus</taxon>
    </lineage>
</organism>
<keyword evidence="1" id="KW-0004">4Fe-4S</keyword>
<comment type="caution">
    <text evidence="9">The sequence shown here is derived from an EMBL/GenBank/DDBJ whole genome shotgun (WGS) entry which is preliminary data.</text>
</comment>
<keyword evidence="7" id="KW-0234">DNA repair</keyword>
<evidence type="ECO:0000313" key="9">
    <source>
        <dbReference type="EMBL" id="OAH60640.1"/>
    </source>
</evidence>
<reference evidence="9 10" key="1">
    <citation type="submission" date="2016-01" db="EMBL/GenBank/DDBJ databases">
        <title>Investigation of taxonomic status of Bacillus aminovorans.</title>
        <authorList>
            <person name="Verma A."/>
            <person name="Pal Y."/>
            <person name="Krishnamurthi S."/>
        </authorList>
    </citation>
    <scope>NUCLEOTIDE SEQUENCE [LARGE SCALE GENOMIC DNA]</scope>
    <source>
        <strain evidence="9 10">DSM 1314</strain>
    </source>
</reference>
<dbReference type="InterPro" id="IPR005122">
    <property type="entry name" value="Uracil-DNA_glycosylase-like"/>
</dbReference>
<evidence type="ECO:0000256" key="6">
    <source>
        <dbReference type="ARBA" id="ARBA00023014"/>
    </source>
</evidence>
<dbReference type="PANTHER" id="PTHR33693">
    <property type="entry name" value="TYPE-5 URACIL-DNA GLYCOSYLASE"/>
    <property type="match status" value="1"/>
</dbReference>
<dbReference type="SMART" id="SM00987">
    <property type="entry name" value="UreE_C"/>
    <property type="match status" value="1"/>
</dbReference>
<dbReference type="Proteomes" id="UP000076935">
    <property type="component" value="Unassembled WGS sequence"/>
</dbReference>
<accession>A0A177L4K8</accession>
<dbReference type="CDD" id="cd10030">
    <property type="entry name" value="UDG-F4_TTUDGA_SPO1dp_like"/>
    <property type="match status" value="1"/>
</dbReference>
<evidence type="ECO:0000259" key="8">
    <source>
        <dbReference type="SMART" id="SM00986"/>
    </source>
</evidence>
<evidence type="ECO:0000313" key="10">
    <source>
        <dbReference type="Proteomes" id="UP000076935"/>
    </source>
</evidence>
<keyword evidence="5" id="KW-0408">Iron</keyword>
<dbReference type="PANTHER" id="PTHR33693:SF1">
    <property type="entry name" value="TYPE-4 URACIL-DNA GLYCOSYLASE"/>
    <property type="match status" value="1"/>
</dbReference>
<dbReference type="GO" id="GO:0006281">
    <property type="term" value="P:DNA repair"/>
    <property type="evidence" value="ECO:0007669"/>
    <property type="project" value="UniProtKB-KW"/>
</dbReference>
<evidence type="ECO:0000256" key="4">
    <source>
        <dbReference type="ARBA" id="ARBA00022801"/>
    </source>
</evidence>
<keyword evidence="3" id="KW-0227">DNA damage</keyword>
<dbReference type="SUPFAM" id="SSF52141">
    <property type="entry name" value="Uracil-DNA glycosylase-like"/>
    <property type="match status" value="1"/>
</dbReference>
<keyword evidence="2" id="KW-0479">Metal-binding</keyword>
<evidence type="ECO:0000256" key="2">
    <source>
        <dbReference type="ARBA" id="ARBA00022723"/>
    </source>
</evidence>
<feature type="domain" description="Uracil-DNA glycosylase-like" evidence="8">
    <location>
        <begin position="28"/>
        <end position="204"/>
    </location>
</feature>
<gene>
    <name evidence="9" type="ORF">AWH49_15830</name>
</gene>
<keyword evidence="4" id="KW-0378">Hydrolase</keyword>
<evidence type="ECO:0000256" key="7">
    <source>
        <dbReference type="ARBA" id="ARBA00023204"/>
    </source>
</evidence>
<evidence type="ECO:0000256" key="1">
    <source>
        <dbReference type="ARBA" id="ARBA00022485"/>
    </source>
</evidence>